<evidence type="ECO:0000313" key="2">
    <source>
        <dbReference type="EnsemblMetazoa" id="tetur05g06340.1"/>
    </source>
</evidence>
<gene>
    <name evidence="2" type="primary">107360547</name>
</gene>
<dbReference type="Proteomes" id="UP000015104">
    <property type="component" value="Unassembled WGS sequence"/>
</dbReference>
<name>T1K5I1_TETUR</name>
<keyword evidence="3" id="KW-1185">Reference proteome</keyword>
<reference evidence="2" key="2">
    <citation type="submission" date="2015-06" db="UniProtKB">
        <authorList>
            <consortium name="EnsemblMetazoa"/>
        </authorList>
    </citation>
    <scope>IDENTIFICATION</scope>
</reference>
<dbReference type="KEGG" id="tut:107360547"/>
<dbReference type="EnsemblMetazoa" id="tetur05g06340.1">
    <property type="protein sequence ID" value="tetur05g06340.1"/>
    <property type="gene ID" value="tetur05g06340"/>
</dbReference>
<organism evidence="2 3">
    <name type="scientific">Tetranychus urticae</name>
    <name type="common">Two-spotted spider mite</name>
    <dbReference type="NCBI Taxonomy" id="32264"/>
    <lineage>
        <taxon>Eukaryota</taxon>
        <taxon>Metazoa</taxon>
        <taxon>Ecdysozoa</taxon>
        <taxon>Arthropoda</taxon>
        <taxon>Chelicerata</taxon>
        <taxon>Arachnida</taxon>
        <taxon>Acari</taxon>
        <taxon>Acariformes</taxon>
        <taxon>Trombidiformes</taxon>
        <taxon>Prostigmata</taxon>
        <taxon>Eleutherengona</taxon>
        <taxon>Raphignathae</taxon>
        <taxon>Tetranychoidea</taxon>
        <taxon>Tetranychidae</taxon>
        <taxon>Tetranychus</taxon>
    </lineage>
</organism>
<accession>T1K5I1</accession>
<evidence type="ECO:0000313" key="3">
    <source>
        <dbReference type="Proteomes" id="UP000015104"/>
    </source>
</evidence>
<sequence>MSANMNTVSSLKRPLTVPSDSCKLLVCKICEKDDNILGLKTCGCLLCDSCDGDSRNKCISCDSEVDPKIKLTFTKNLKCKFYESNKCYSFAEYKCKCIPNCFVCDSCLNFIHRKRVRESCVPEILTPKVTNNPEPCQLCKEFIAEFEMTSEPYTKICFECKTSSNSKCIPYERNSDEDLDWDQLYKEFISSCVSSDKIKKIEDELEASCLDREQRIRQGKESISEMQKCLDEYTEQYDRHIALLKQQLDNLKKEPAYMRPDGTTKTILDLLKAKQLMLHGKNGKEQIISFLNHYRGKNDSNPRYPLAEQIKTLAVQNDTSSQHALEFPLPSSLNSVKSEDHSPSTLPSSPIPGISAKSELCAQEISNNEVKPFVVMVEKPSTVQQRKKILKAIQKHEDKWVRKEQFAVHENVIIFDADTTDTFKCKRAKVLSKGNRHSTVFLLDFGFEITVKNSSIGLISHLEIPTNGKKTCFLALFTGSINVNCDLKQKDWISEISQIQNGFPKAQHINIID</sequence>
<reference evidence="3" key="1">
    <citation type="submission" date="2011-08" db="EMBL/GenBank/DDBJ databases">
        <authorList>
            <person name="Rombauts S."/>
        </authorList>
    </citation>
    <scope>NUCLEOTIDE SEQUENCE</scope>
    <source>
        <strain evidence="3">London</strain>
    </source>
</reference>
<feature type="region of interest" description="Disordered" evidence="1">
    <location>
        <begin position="332"/>
        <end position="351"/>
    </location>
</feature>
<protein>
    <submittedName>
        <fullName evidence="2">Uncharacterized protein</fullName>
    </submittedName>
</protein>
<dbReference type="AlphaFoldDB" id="T1K5I1"/>
<dbReference type="EMBL" id="CAEY01001588">
    <property type="status" value="NOT_ANNOTATED_CDS"/>
    <property type="molecule type" value="Genomic_DNA"/>
</dbReference>
<dbReference type="HOGENOM" id="CLU_048952_0_0_1"/>
<evidence type="ECO:0000256" key="1">
    <source>
        <dbReference type="SAM" id="MobiDB-lite"/>
    </source>
</evidence>
<proteinExistence type="predicted"/>